<feature type="transmembrane region" description="Helical" evidence="1">
    <location>
        <begin position="6"/>
        <end position="31"/>
    </location>
</feature>
<proteinExistence type="predicted"/>
<evidence type="ECO:0008006" key="4">
    <source>
        <dbReference type="Google" id="ProtNLM"/>
    </source>
</evidence>
<evidence type="ECO:0000313" key="3">
    <source>
        <dbReference type="Proteomes" id="UP000178449"/>
    </source>
</evidence>
<keyword evidence="1" id="KW-0812">Transmembrane</keyword>
<dbReference type="InterPro" id="IPR007352">
    <property type="entry name" value="DUF420"/>
</dbReference>
<protein>
    <recommendedName>
        <fullName evidence="4">DUF420 domain-containing protein</fullName>
    </recommendedName>
</protein>
<comment type="caution">
    <text evidence="2">The sequence shown here is derived from an EMBL/GenBank/DDBJ whole genome shotgun (WGS) entry which is preliminary data.</text>
</comment>
<dbReference type="EMBL" id="MFNE01000040">
    <property type="protein sequence ID" value="OGG94275.1"/>
    <property type="molecule type" value="Genomic_DNA"/>
</dbReference>
<dbReference type="STRING" id="1817772.A2527_14530"/>
<organism evidence="2 3">
    <name type="scientific">Candidatus Lambdaproteobacteria bacterium RIFOXYD2_FULL_50_16</name>
    <dbReference type="NCBI Taxonomy" id="1817772"/>
    <lineage>
        <taxon>Bacteria</taxon>
        <taxon>Pseudomonadati</taxon>
        <taxon>Pseudomonadota</taxon>
        <taxon>Candidatus Lambdaproteobacteria</taxon>
    </lineage>
</organism>
<feature type="transmembrane region" description="Helical" evidence="1">
    <location>
        <begin position="76"/>
        <end position="101"/>
    </location>
</feature>
<gene>
    <name evidence="2" type="ORF">A2527_14530</name>
</gene>
<dbReference type="Pfam" id="PF04238">
    <property type="entry name" value="DUF420"/>
    <property type="match status" value="1"/>
</dbReference>
<dbReference type="Proteomes" id="UP000178449">
    <property type="component" value="Unassembled WGS sequence"/>
</dbReference>
<evidence type="ECO:0000256" key="1">
    <source>
        <dbReference type="SAM" id="Phobius"/>
    </source>
</evidence>
<feature type="transmembrane region" description="Helical" evidence="1">
    <location>
        <begin position="122"/>
        <end position="142"/>
    </location>
</feature>
<feature type="transmembrane region" description="Helical" evidence="1">
    <location>
        <begin position="43"/>
        <end position="64"/>
    </location>
</feature>
<dbReference type="AlphaFoldDB" id="A0A1F6G858"/>
<dbReference type="PANTHER" id="PTHR37692">
    <property type="entry name" value="HYPOTHETICAL MEMBRANE SPANNING PROTEIN"/>
    <property type="match status" value="1"/>
</dbReference>
<keyword evidence="1" id="KW-0472">Membrane</keyword>
<keyword evidence="1" id="KW-1133">Transmembrane helix</keyword>
<reference evidence="2 3" key="1">
    <citation type="journal article" date="2016" name="Nat. Commun.">
        <title>Thousands of microbial genomes shed light on interconnected biogeochemical processes in an aquifer system.</title>
        <authorList>
            <person name="Anantharaman K."/>
            <person name="Brown C.T."/>
            <person name="Hug L.A."/>
            <person name="Sharon I."/>
            <person name="Castelle C.J."/>
            <person name="Probst A.J."/>
            <person name="Thomas B.C."/>
            <person name="Singh A."/>
            <person name="Wilkins M.J."/>
            <person name="Karaoz U."/>
            <person name="Brodie E.L."/>
            <person name="Williams K.H."/>
            <person name="Hubbard S.S."/>
            <person name="Banfield J.F."/>
        </authorList>
    </citation>
    <scope>NUCLEOTIDE SEQUENCE [LARGE SCALE GENOMIC DNA]</scope>
</reference>
<accession>A0A1F6G858</accession>
<name>A0A1F6G858_9PROT</name>
<evidence type="ECO:0000313" key="2">
    <source>
        <dbReference type="EMBL" id="OGG94275.1"/>
    </source>
</evidence>
<sequence>MDNPEWVLGLPPLIAGLNGLAAVLLAIGAVAIGKAKNEALHKVCMIGAFLASAAFLVLYLIYHASVGHVAYEGEGFLRILYFVILVPHIILAGVQVPLILITMYHAIKDNREKHKKIARWTLPIWMYVSVTGVIIYYMVFFIDPN</sequence>
<dbReference type="PANTHER" id="PTHR37692:SF1">
    <property type="entry name" value="DUF420 DOMAIN-CONTAINING PROTEIN"/>
    <property type="match status" value="1"/>
</dbReference>